<keyword evidence="4" id="KW-1185">Reference proteome</keyword>
<comment type="similarity">
    <text evidence="1">Belongs to the ustYa family.</text>
</comment>
<dbReference type="OrthoDB" id="3687641at2759"/>
<proteinExistence type="inferred from homology"/>
<keyword evidence="2" id="KW-0812">Transmembrane</keyword>
<dbReference type="EMBL" id="ML976003">
    <property type="protein sequence ID" value="KAF1946453.1"/>
    <property type="molecule type" value="Genomic_DNA"/>
</dbReference>
<gene>
    <name evidence="3" type="ORF">EJ02DRAFT_508684</name>
</gene>
<dbReference type="AlphaFoldDB" id="A0A6A5T1L0"/>
<dbReference type="PANTHER" id="PTHR33365">
    <property type="entry name" value="YALI0B05434P"/>
    <property type="match status" value="1"/>
</dbReference>
<feature type="transmembrane region" description="Helical" evidence="2">
    <location>
        <begin position="43"/>
        <end position="65"/>
    </location>
</feature>
<dbReference type="Pfam" id="PF11807">
    <property type="entry name" value="UstYa"/>
    <property type="match status" value="1"/>
</dbReference>
<evidence type="ECO:0000256" key="2">
    <source>
        <dbReference type="SAM" id="Phobius"/>
    </source>
</evidence>
<organism evidence="3 4">
    <name type="scientific">Clathrospora elynae</name>
    <dbReference type="NCBI Taxonomy" id="706981"/>
    <lineage>
        <taxon>Eukaryota</taxon>
        <taxon>Fungi</taxon>
        <taxon>Dikarya</taxon>
        <taxon>Ascomycota</taxon>
        <taxon>Pezizomycotina</taxon>
        <taxon>Dothideomycetes</taxon>
        <taxon>Pleosporomycetidae</taxon>
        <taxon>Pleosporales</taxon>
        <taxon>Diademaceae</taxon>
        <taxon>Clathrospora</taxon>
    </lineage>
</organism>
<evidence type="ECO:0000313" key="3">
    <source>
        <dbReference type="EMBL" id="KAF1946453.1"/>
    </source>
</evidence>
<accession>A0A6A5T1L0</accession>
<dbReference type="PANTHER" id="PTHR33365:SF6">
    <property type="entry name" value="OXIDASE USTYA"/>
    <property type="match status" value="1"/>
</dbReference>
<protein>
    <submittedName>
        <fullName evidence="3">Uncharacterized protein</fullName>
    </submittedName>
</protein>
<evidence type="ECO:0000313" key="4">
    <source>
        <dbReference type="Proteomes" id="UP000800038"/>
    </source>
</evidence>
<keyword evidence="2" id="KW-0472">Membrane</keyword>
<dbReference type="GO" id="GO:0043386">
    <property type="term" value="P:mycotoxin biosynthetic process"/>
    <property type="evidence" value="ECO:0007669"/>
    <property type="project" value="InterPro"/>
</dbReference>
<keyword evidence="2" id="KW-1133">Transmembrane helix</keyword>
<sequence>MLRSSFLSPSIAMESRYKRISSTELRSLESVPGPRQKYPRPCWVILLAIISLSNICIFFVSLHAWRAAESMATCASDAPKISPTPALSTLTSAPDALDSPTTAISSPTPAPKIPDDLAMIDPLPIAYVPFQWHTPWGNPNATEADPLWENLNTAHGHIAIDHEWAAANNWESSMDIPGKPGKGMYLLQAYHQLHCLRIVRSLFLSLHRNTPLQYPIHHALHCFDAIRQHIMCNADNTPLYGHGDGTAGDGQVHQCKSWDALRDYATENTACFRDGKPGMTFEDRFGVCDDGTDGLEVGAPGSGK</sequence>
<reference evidence="3" key="1">
    <citation type="journal article" date="2020" name="Stud. Mycol.">
        <title>101 Dothideomycetes genomes: a test case for predicting lifestyles and emergence of pathogens.</title>
        <authorList>
            <person name="Haridas S."/>
            <person name="Albert R."/>
            <person name="Binder M."/>
            <person name="Bloem J."/>
            <person name="Labutti K."/>
            <person name="Salamov A."/>
            <person name="Andreopoulos B."/>
            <person name="Baker S."/>
            <person name="Barry K."/>
            <person name="Bills G."/>
            <person name="Bluhm B."/>
            <person name="Cannon C."/>
            <person name="Castanera R."/>
            <person name="Culley D."/>
            <person name="Daum C."/>
            <person name="Ezra D."/>
            <person name="Gonzalez J."/>
            <person name="Henrissat B."/>
            <person name="Kuo A."/>
            <person name="Liang C."/>
            <person name="Lipzen A."/>
            <person name="Lutzoni F."/>
            <person name="Magnuson J."/>
            <person name="Mondo S."/>
            <person name="Nolan M."/>
            <person name="Ohm R."/>
            <person name="Pangilinan J."/>
            <person name="Park H.-J."/>
            <person name="Ramirez L."/>
            <person name="Alfaro M."/>
            <person name="Sun H."/>
            <person name="Tritt A."/>
            <person name="Yoshinaga Y."/>
            <person name="Zwiers L.-H."/>
            <person name="Turgeon B."/>
            <person name="Goodwin S."/>
            <person name="Spatafora J."/>
            <person name="Crous P."/>
            <person name="Grigoriev I."/>
        </authorList>
    </citation>
    <scope>NUCLEOTIDE SEQUENCE</scope>
    <source>
        <strain evidence="3">CBS 161.51</strain>
    </source>
</reference>
<evidence type="ECO:0000256" key="1">
    <source>
        <dbReference type="ARBA" id="ARBA00035112"/>
    </source>
</evidence>
<dbReference type="InterPro" id="IPR021765">
    <property type="entry name" value="UstYa-like"/>
</dbReference>
<dbReference type="Proteomes" id="UP000800038">
    <property type="component" value="Unassembled WGS sequence"/>
</dbReference>
<name>A0A6A5T1L0_9PLEO</name>